<proteinExistence type="inferred from homology"/>
<evidence type="ECO:0000256" key="2">
    <source>
        <dbReference type="ARBA" id="ARBA00022679"/>
    </source>
</evidence>
<dbReference type="EC" id="2.1.1.222" evidence="5"/>
<comment type="function">
    <text evidence="5">O-methyltransferase that catalyzes the 2 O-methylation steps in the ubiquinone biosynthetic pathway.</text>
</comment>
<keyword evidence="4 5" id="KW-0949">S-adenosyl-L-methionine</keyword>
<feature type="binding site" evidence="5">
    <location>
        <position position="92"/>
    </location>
    <ligand>
        <name>S-adenosyl-L-methionine</name>
        <dbReference type="ChEBI" id="CHEBI:59789"/>
    </ligand>
</feature>
<protein>
    <recommendedName>
        <fullName evidence="5">Ubiquinone biosynthesis O-methyltransferase</fullName>
    </recommendedName>
    <alternativeName>
        <fullName evidence="5">2-polyprenyl-6-hydroxyphenol methylase</fullName>
        <ecNumber evidence="5">2.1.1.222</ecNumber>
    </alternativeName>
    <alternativeName>
        <fullName evidence="5">3-demethylubiquinone 3-O-methyltransferase</fullName>
        <ecNumber evidence="5">2.1.1.64</ecNumber>
    </alternativeName>
</protein>
<dbReference type="GO" id="GO:0061542">
    <property type="term" value="F:3-demethylubiquinol 3-O-methyltransferase activity"/>
    <property type="evidence" value="ECO:0007669"/>
    <property type="project" value="UniProtKB-EC"/>
</dbReference>
<comment type="caution">
    <text evidence="6">The sequence shown here is derived from an EMBL/GenBank/DDBJ whole genome shotgun (WGS) entry which is preliminary data.</text>
</comment>
<evidence type="ECO:0000256" key="5">
    <source>
        <dbReference type="HAMAP-Rule" id="MF_00472"/>
    </source>
</evidence>
<accession>A0ABX2N5Y6</accession>
<comment type="catalytic activity">
    <reaction evidence="5">
        <text>a 3-(all-trans-polyprenyl)benzene-1,2-diol + S-adenosyl-L-methionine = a 2-methoxy-6-(all-trans-polyprenyl)phenol + S-adenosyl-L-homocysteine + H(+)</text>
        <dbReference type="Rhea" id="RHEA:31411"/>
        <dbReference type="Rhea" id="RHEA-COMP:9550"/>
        <dbReference type="Rhea" id="RHEA-COMP:9551"/>
        <dbReference type="ChEBI" id="CHEBI:15378"/>
        <dbReference type="ChEBI" id="CHEBI:57856"/>
        <dbReference type="ChEBI" id="CHEBI:59789"/>
        <dbReference type="ChEBI" id="CHEBI:62729"/>
        <dbReference type="ChEBI" id="CHEBI:62731"/>
        <dbReference type="EC" id="2.1.1.222"/>
    </reaction>
</comment>
<dbReference type="NCBIfam" id="TIGR01983">
    <property type="entry name" value="UbiG"/>
    <property type="match status" value="1"/>
</dbReference>
<dbReference type="HAMAP" id="MF_00472">
    <property type="entry name" value="UbiG"/>
    <property type="match status" value="1"/>
</dbReference>
<keyword evidence="7" id="KW-1185">Reference proteome</keyword>
<comment type="catalytic activity">
    <reaction evidence="5">
        <text>a 3-demethylubiquinol + S-adenosyl-L-methionine = a ubiquinol + S-adenosyl-L-homocysteine + H(+)</text>
        <dbReference type="Rhea" id="RHEA:44380"/>
        <dbReference type="Rhea" id="RHEA-COMP:9566"/>
        <dbReference type="Rhea" id="RHEA-COMP:10914"/>
        <dbReference type="ChEBI" id="CHEBI:15378"/>
        <dbReference type="ChEBI" id="CHEBI:17976"/>
        <dbReference type="ChEBI" id="CHEBI:57856"/>
        <dbReference type="ChEBI" id="CHEBI:59789"/>
        <dbReference type="ChEBI" id="CHEBI:84422"/>
        <dbReference type="EC" id="2.1.1.64"/>
    </reaction>
</comment>
<evidence type="ECO:0000313" key="6">
    <source>
        <dbReference type="EMBL" id="NVD29107.1"/>
    </source>
</evidence>
<dbReference type="PANTHER" id="PTHR43464">
    <property type="entry name" value="METHYLTRANSFERASE"/>
    <property type="match status" value="1"/>
</dbReference>
<name>A0ABX2N5Y6_9SPHN</name>
<dbReference type="RefSeq" id="WP_176280531.1">
    <property type="nucleotide sequence ID" value="NZ_JABWMH010000004.1"/>
</dbReference>
<evidence type="ECO:0000256" key="4">
    <source>
        <dbReference type="ARBA" id="ARBA00022691"/>
    </source>
</evidence>
<comment type="pathway">
    <text evidence="5">Cofactor biosynthesis; ubiquinone biosynthesis.</text>
</comment>
<dbReference type="Gene3D" id="3.40.50.150">
    <property type="entry name" value="Vaccinia Virus protein VP39"/>
    <property type="match status" value="1"/>
</dbReference>
<keyword evidence="2 5" id="KW-0808">Transferase</keyword>
<dbReference type="Proteomes" id="UP000652427">
    <property type="component" value="Unassembled WGS sequence"/>
</dbReference>
<dbReference type="CDD" id="cd02440">
    <property type="entry name" value="AdoMet_MTases"/>
    <property type="match status" value="1"/>
</dbReference>
<dbReference type="SUPFAM" id="SSF53335">
    <property type="entry name" value="S-adenosyl-L-methionine-dependent methyltransferases"/>
    <property type="match status" value="1"/>
</dbReference>
<dbReference type="PANTHER" id="PTHR43464:SF19">
    <property type="entry name" value="UBIQUINONE BIOSYNTHESIS O-METHYLTRANSFERASE, MITOCHONDRIAL"/>
    <property type="match status" value="1"/>
</dbReference>
<dbReference type="GO" id="GO:0102208">
    <property type="term" value="F:2-polyprenyl-6-hydroxyphenol methylase activity"/>
    <property type="evidence" value="ECO:0007669"/>
    <property type="project" value="UniProtKB-EC"/>
</dbReference>
<keyword evidence="1 5" id="KW-0489">Methyltransferase</keyword>
<reference evidence="6 7" key="1">
    <citation type="submission" date="2020-06" db="EMBL/GenBank/DDBJ databases">
        <authorList>
            <person name="Kim S.-J."/>
            <person name="Park S.-J."/>
        </authorList>
    </citation>
    <scope>NUCLEOTIDE SEQUENCE [LARGE SCALE GENOMIC DNA]</scope>
    <source>
        <strain evidence="6 7">SW-151</strain>
    </source>
</reference>
<keyword evidence="3 5" id="KW-0831">Ubiquinone biosynthesis</keyword>
<comment type="similarity">
    <text evidence="5">Belongs to the methyltransferase superfamily. UbiG/COQ3 family.</text>
</comment>
<organism evidence="6 7">
    <name type="scientific">Parasphingorhabdus flavimaris</name>
    <dbReference type="NCBI Taxonomy" id="266812"/>
    <lineage>
        <taxon>Bacteria</taxon>
        <taxon>Pseudomonadati</taxon>
        <taxon>Pseudomonadota</taxon>
        <taxon>Alphaproteobacteria</taxon>
        <taxon>Sphingomonadales</taxon>
        <taxon>Sphingomonadaceae</taxon>
        <taxon>Parasphingorhabdus</taxon>
    </lineage>
</organism>
<feature type="binding site" evidence="5">
    <location>
        <position position="133"/>
    </location>
    <ligand>
        <name>S-adenosyl-L-methionine</name>
        <dbReference type="ChEBI" id="CHEBI:59789"/>
    </ligand>
</feature>
<dbReference type="EC" id="2.1.1.64" evidence="5"/>
<dbReference type="GO" id="GO:0032259">
    <property type="term" value="P:methylation"/>
    <property type="evidence" value="ECO:0007669"/>
    <property type="project" value="UniProtKB-KW"/>
</dbReference>
<evidence type="ECO:0000256" key="1">
    <source>
        <dbReference type="ARBA" id="ARBA00022603"/>
    </source>
</evidence>
<gene>
    <name evidence="5 6" type="primary">ubiG</name>
    <name evidence="6" type="ORF">HUO14_14495</name>
</gene>
<evidence type="ECO:0000313" key="7">
    <source>
        <dbReference type="Proteomes" id="UP000652427"/>
    </source>
</evidence>
<feature type="binding site" evidence="5">
    <location>
        <position position="71"/>
    </location>
    <ligand>
        <name>S-adenosyl-L-methionine</name>
        <dbReference type="ChEBI" id="CHEBI:59789"/>
    </ligand>
</feature>
<dbReference type="InterPro" id="IPR029063">
    <property type="entry name" value="SAM-dependent_MTases_sf"/>
</dbReference>
<dbReference type="Pfam" id="PF13489">
    <property type="entry name" value="Methyltransf_23"/>
    <property type="match status" value="1"/>
</dbReference>
<dbReference type="EMBL" id="JABWMH010000004">
    <property type="protein sequence ID" value="NVD29107.1"/>
    <property type="molecule type" value="Genomic_DNA"/>
</dbReference>
<feature type="binding site" evidence="5">
    <location>
        <position position="40"/>
    </location>
    <ligand>
        <name>S-adenosyl-L-methionine</name>
        <dbReference type="ChEBI" id="CHEBI:59789"/>
    </ligand>
</feature>
<evidence type="ECO:0000256" key="3">
    <source>
        <dbReference type="ARBA" id="ARBA00022688"/>
    </source>
</evidence>
<sequence>MTKASSTINPAEAAHFGTLAAEWWDPKGSSAMLHRLNPVRLAYIREAIDLHFDCDSSQLRPLAGKKALDVGCGAGLLCEPLARMGAKVTGLDAAPENIAAARAHAEPQGLDIDYRNEAIENFGGRDHDLVTSLEVLEHVDDPQAFIDGLAKALADDGLMIISTPNRTAMSKLLLVELAEITGQIPRGTHHHDQFITPEELEKMLGNAGLQVTDSTGLSYSPAKGFALSDNLKLNYLMTVVKA</sequence>
<dbReference type="InterPro" id="IPR010233">
    <property type="entry name" value="UbiG_MeTrfase"/>
</dbReference>